<dbReference type="RefSeq" id="NP_001032601.1">
    <property type="nucleotide sequence ID" value="NM_001037512.2"/>
</dbReference>
<feature type="signal peptide" evidence="10">
    <location>
        <begin position="1"/>
        <end position="19"/>
    </location>
</feature>
<comment type="similarity">
    <text evidence="3 10">Belongs to the beta-defensin family.</text>
</comment>
<feature type="domain" description="Beta-defensin" evidence="11">
    <location>
        <begin position="26"/>
        <end position="55"/>
    </location>
</feature>
<dbReference type="KEGG" id="rno:641636"/>
<dbReference type="HOGENOM" id="CLU_2542000_0_0_1"/>
<reference evidence="13" key="1">
    <citation type="journal article" date="2005" name="Genome Res.">
        <title>Gene and alternative splicing annotation with AIR.</title>
        <authorList>
            <person name="Florea L."/>
            <person name="Di Francesco V."/>
            <person name="Miller J."/>
            <person name="Turner R."/>
            <person name="Yao A."/>
            <person name="Harris M."/>
            <person name="Walenz B."/>
            <person name="Mobarry C."/>
            <person name="Merkulov G.V."/>
            <person name="Charlab R."/>
            <person name="Dew I."/>
            <person name="Deng Z."/>
            <person name="Istrail S."/>
            <person name="Li P."/>
            <person name="Sutton G."/>
        </authorList>
    </citation>
    <scope>NUCLEOTIDE SEQUENCE</scope>
    <source>
        <strain evidence="13">BN</strain>
    </source>
</reference>
<dbReference type="InterPro" id="IPR050544">
    <property type="entry name" value="Beta-defensin"/>
</dbReference>
<dbReference type="EMBL" id="AY621352">
    <property type="protein sequence ID" value="AAT51891.1"/>
    <property type="molecule type" value="mRNA"/>
</dbReference>
<evidence type="ECO:0000256" key="7">
    <source>
        <dbReference type="ARBA" id="ARBA00022940"/>
    </source>
</evidence>
<comment type="subcellular location">
    <subcellularLocation>
        <location evidence="2 10">Secreted</location>
    </subcellularLocation>
</comment>
<keyword evidence="8 10" id="KW-0044">Antibiotic</keyword>
<feature type="chain" id="PRO_5044524162" description="Beta-defensin" evidence="10">
    <location>
        <begin position="20"/>
        <end position="83"/>
    </location>
</feature>
<dbReference type="PANTHER" id="PTHR15001:SF7">
    <property type="entry name" value="DEFENSIN BETA 118"/>
    <property type="match status" value="1"/>
</dbReference>
<dbReference type="GO" id="GO:0005576">
    <property type="term" value="C:extracellular region"/>
    <property type="evidence" value="ECO:0007669"/>
    <property type="project" value="UniProtKB-SubCell"/>
</dbReference>
<evidence type="ECO:0000313" key="14">
    <source>
        <dbReference type="RGD" id="1562393"/>
    </source>
</evidence>
<dbReference type="AlphaFoldDB" id="F7EYR7"/>
<evidence type="ECO:0000256" key="10">
    <source>
        <dbReference type="RuleBase" id="RU231113"/>
    </source>
</evidence>
<proteinExistence type="evidence at transcript level"/>
<sequence>MRLLLMALPLLALLPQVIPDYSAEKRCLNRLGHCKRKCKAGEMVMETCKYFQVCCVLDDNDYKQKASITRTMEKTSTIEYNLS</sequence>
<dbReference type="PANTHER" id="PTHR15001">
    <property type="entry name" value="BETA-DEFENSIN 123-RELATED"/>
    <property type="match status" value="1"/>
</dbReference>
<name>F7EYR7_RAT</name>
<protein>
    <recommendedName>
        <fullName evidence="10">Beta-defensin</fullName>
    </recommendedName>
</protein>
<keyword evidence="4 10" id="KW-0964">Secreted</keyword>
<dbReference type="GO" id="GO:0045087">
    <property type="term" value="P:innate immune response"/>
    <property type="evidence" value="ECO:0007669"/>
    <property type="project" value="InterPro"/>
</dbReference>
<organism evidence="12">
    <name type="scientific">Rattus norvegicus</name>
    <name type="common">Rat</name>
    <dbReference type="NCBI Taxonomy" id="10116"/>
    <lineage>
        <taxon>Eukaryota</taxon>
        <taxon>Metazoa</taxon>
        <taxon>Chordata</taxon>
        <taxon>Craniata</taxon>
        <taxon>Vertebrata</taxon>
        <taxon>Euteleostomi</taxon>
        <taxon>Mammalia</taxon>
        <taxon>Eutheria</taxon>
        <taxon>Euarchontoglires</taxon>
        <taxon>Glires</taxon>
        <taxon>Rodentia</taxon>
        <taxon>Myomorpha</taxon>
        <taxon>Muroidea</taxon>
        <taxon>Muridae</taxon>
        <taxon>Murinae</taxon>
        <taxon>Rattus</taxon>
    </lineage>
</organism>
<dbReference type="Proteomes" id="UP000234681">
    <property type="component" value="Chromosome 3"/>
</dbReference>
<evidence type="ECO:0000313" key="12">
    <source>
        <dbReference type="EMBL" id="AAT51891.1"/>
    </source>
</evidence>
<reference evidence="12" key="2">
    <citation type="journal article" date="2005" name="Physiol. Genomics">
        <title>Cross-species analysis of the mammalian beta-defensin gene family: presence of syntenic gene clusters and preferential expression in the male reproductive tract.</title>
        <authorList>
            <person name="Patil A.A."/>
            <person name="Cai Y."/>
            <person name="Sang Y."/>
            <person name="Blecha F."/>
            <person name="Zhang G."/>
        </authorList>
    </citation>
    <scope>NUCLEOTIDE SEQUENCE</scope>
</reference>
<dbReference type="OrthoDB" id="9626530at2759"/>
<evidence type="ECO:0000259" key="11">
    <source>
        <dbReference type="Pfam" id="PF13841"/>
    </source>
</evidence>
<dbReference type="Pfam" id="PF13841">
    <property type="entry name" value="Defensin_beta_2"/>
    <property type="match status" value="1"/>
</dbReference>
<dbReference type="EMBL" id="CH474050">
    <property type="protein sequence ID" value="EDL86063.1"/>
    <property type="molecule type" value="Genomic_DNA"/>
</dbReference>
<keyword evidence="6 10" id="KW-0732">Signal</keyword>
<keyword evidence="9" id="KW-1015">Disulfide bond</keyword>
<evidence type="ECO:0000256" key="8">
    <source>
        <dbReference type="ARBA" id="ARBA00023022"/>
    </source>
</evidence>
<dbReference type="CTD" id="403172"/>
<reference evidence="13" key="3">
    <citation type="submission" date="2005-09" db="EMBL/GenBank/DDBJ databases">
        <authorList>
            <person name="Mural R.J."/>
            <person name="Li P.W."/>
            <person name="Adams M.D."/>
            <person name="Amanatides P.G."/>
            <person name="Baden-Tillson H."/>
            <person name="Barnstead M."/>
            <person name="Chin S.H."/>
            <person name="Dew I."/>
            <person name="Evans C.A."/>
            <person name="Ferriera S."/>
            <person name="Flanigan M."/>
            <person name="Fosler C."/>
            <person name="Glodek A."/>
            <person name="Gu Z."/>
            <person name="Holt R.A."/>
            <person name="Jennings D."/>
            <person name="Kraft C.L."/>
            <person name="Lu F."/>
            <person name="Nguyen T."/>
            <person name="Nusskern D.R."/>
            <person name="Pfannkoch C.M."/>
            <person name="Sitter C."/>
            <person name="Sutton G.G."/>
            <person name="Venter J.C."/>
            <person name="Wang Z."/>
            <person name="Woodage T."/>
            <person name="Zheng X.H."/>
            <person name="Zhong F."/>
        </authorList>
    </citation>
    <scope>NUCLEOTIDE SEQUENCE</scope>
    <source>
        <strain evidence="13">BN</strain>
    </source>
</reference>
<dbReference type="GeneID" id="641636"/>
<comment type="function">
    <text evidence="1 10">Has antibacterial activity.</text>
</comment>
<evidence type="ECO:0000256" key="3">
    <source>
        <dbReference type="ARBA" id="ARBA00007371"/>
    </source>
</evidence>
<dbReference type="GO" id="GO:0042742">
    <property type="term" value="P:defense response to bacterium"/>
    <property type="evidence" value="ECO:0007669"/>
    <property type="project" value="UniProtKB-UniRule"/>
</dbReference>
<dbReference type="OMA" id="CKNHRIC"/>
<evidence type="ECO:0000256" key="4">
    <source>
        <dbReference type="ARBA" id="ARBA00022525"/>
    </source>
</evidence>
<dbReference type="InterPro" id="IPR025933">
    <property type="entry name" value="Beta_defensin_dom"/>
</dbReference>
<evidence type="ECO:0000313" key="13">
    <source>
        <dbReference type="EMBL" id="EDL86063.1"/>
    </source>
</evidence>
<keyword evidence="7 10" id="KW-0211">Defensin</keyword>
<evidence type="ECO:0000256" key="9">
    <source>
        <dbReference type="ARBA" id="ARBA00023157"/>
    </source>
</evidence>
<dbReference type="AGR" id="RGD:1562393"/>
<gene>
    <name evidence="12 14" type="primary">Defb21</name>
    <name evidence="13" type="ORF">rCG_37237</name>
</gene>
<keyword evidence="5 10" id="KW-0929">Antimicrobial</keyword>
<accession>F7EYR7</accession>
<evidence type="ECO:0000256" key="1">
    <source>
        <dbReference type="ARBA" id="ARBA00002878"/>
    </source>
</evidence>
<dbReference type="RGD" id="1562393">
    <property type="gene designation" value="Defb21"/>
</dbReference>
<evidence type="ECO:0000256" key="2">
    <source>
        <dbReference type="ARBA" id="ARBA00004613"/>
    </source>
</evidence>
<evidence type="ECO:0000256" key="5">
    <source>
        <dbReference type="ARBA" id="ARBA00022529"/>
    </source>
</evidence>
<evidence type="ECO:0000256" key="6">
    <source>
        <dbReference type="ARBA" id="ARBA00022729"/>
    </source>
</evidence>